<evidence type="ECO:0000256" key="4">
    <source>
        <dbReference type="ARBA" id="ARBA00022475"/>
    </source>
</evidence>
<evidence type="ECO:0000256" key="7">
    <source>
        <dbReference type="ARBA" id="ARBA00023136"/>
    </source>
</evidence>
<reference evidence="10" key="1">
    <citation type="submission" date="2017-06" db="EMBL/GenBank/DDBJ databases">
        <authorList>
            <person name="Varghese N."/>
            <person name="Submissions S."/>
        </authorList>
    </citation>
    <scope>NUCLEOTIDE SEQUENCE [LARGE SCALE GENOMIC DNA]</scope>
    <source>
        <strain evidence="10">DSM 137</strain>
    </source>
</reference>
<dbReference type="GO" id="GO:0022857">
    <property type="term" value="F:transmembrane transporter activity"/>
    <property type="evidence" value="ECO:0007669"/>
    <property type="project" value="InterPro"/>
</dbReference>
<dbReference type="GO" id="GO:0005886">
    <property type="term" value="C:plasma membrane"/>
    <property type="evidence" value="ECO:0007669"/>
    <property type="project" value="UniProtKB-SubCell"/>
</dbReference>
<dbReference type="InterPro" id="IPR037294">
    <property type="entry name" value="ABC_BtuC-like"/>
</dbReference>
<evidence type="ECO:0000256" key="8">
    <source>
        <dbReference type="SAM" id="Phobius"/>
    </source>
</evidence>
<feature type="transmembrane region" description="Helical" evidence="8">
    <location>
        <begin position="200"/>
        <end position="219"/>
    </location>
</feature>
<dbReference type="Gene3D" id="1.10.3470.10">
    <property type="entry name" value="ABC transporter involved in vitamin B12 uptake, BtuC"/>
    <property type="match status" value="1"/>
</dbReference>
<feature type="transmembrane region" description="Helical" evidence="8">
    <location>
        <begin position="280"/>
        <end position="298"/>
    </location>
</feature>
<keyword evidence="7 8" id="KW-0472">Membrane</keyword>
<evidence type="ECO:0000256" key="5">
    <source>
        <dbReference type="ARBA" id="ARBA00022692"/>
    </source>
</evidence>
<keyword evidence="3" id="KW-0813">Transport</keyword>
<organism evidence="9 10">
    <name type="scientific">Rhodoblastus acidophilus</name>
    <name type="common">Rhodopseudomonas acidophila</name>
    <dbReference type="NCBI Taxonomy" id="1074"/>
    <lineage>
        <taxon>Bacteria</taxon>
        <taxon>Pseudomonadati</taxon>
        <taxon>Pseudomonadota</taxon>
        <taxon>Alphaproteobacteria</taxon>
        <taxon>Hyphomicrobiales</taxon>
        <taxon>Rhodoblastaceae</taxon>
        <taxon>Rhodoblastus</taxon>
    </lineage>
</organism>
<dbReference type="Pfam" id="PF01032">
    <property type="entry name" value="FecCD"/>
    <property type="match status" value="1"/>
</dbReference>
<feature type="transmembrane region" description="Helical" evidence="8">
    <location>
        <begin position="239"/>
        <end position="268"/>
    </location>
</feature>
<dbReference type="GO" id="GO:0033214">
    <property type="term" value="P:siderophore-iron import into cell"/>
    <property type="evidence" value="ECO:0007669"/>
    <property type="project" value="TreeGrafter"/>
</dbReference>
<dbReference type="SUPFAM" id="SSF81345">
    <property type="entry name" value="ABC transporter involved in vitamin B12 uptake, BtuC"/>
    <property type="match status" value="1"/>
</dbReference>
<protein>
    <submittedName>
        <fullName evidence="9">Iron complex transport system permease protein</fullName>
    </submittedName>
</protein>
<dbReference type="CDD" id="cd06550">
    <property type="entry name" value="TM_ABC_iron-siderophores_like"/>
    <property type="match status" value="1"/>
</dbReference>
<dbReference type="PANTHER" id="PTHR30472:SF70">
    <property type="entry name" value="MOLYBDATE IMPORT SYSTEM PERMEASE PROTEIN MOLB"/>
    <property type="match status" value="1"/>
</dbReference>
<evidence type="ECO:0000256" key="2">
    <source>
        <dbReference type="ARBA" id="ARBA00007935"/>
    </source>
</evidence>
<dbReference type="OrthoDB" id="9811975at2"/>
<keyword evidence="5 8" id="KW-0812">Transmembrane</keyword>
<keyword evidence="10" id="KW-1185">Reference proteome</keyword>
<dbReference type="Proteomes" id="UP000198418">
    <property type="component" value="Unassembled WGS sequence"/>
</dbReference>
<keyword evidence="6 8" id="KW-1133">Transmembrane helix</keyword>
<evidence type="ECO:0000256" key="1">
    <source>
        <dbReference type="ARBA" id="ARBA00004651"/>
    </source>
</evidence>
<comment type="similarity">
    <text evidence="2">Belongs to the binding-protein-dependent transport system permease family. FecCD subfamily.</text>
</comment>
<proteinExistence type="inferred from homology"/>
<comment type="subcellular location">
    <subcellularLocation>
        <location evidence="1">Cell membrane</location>
        <topology evidence="1">Multi-pass membrane protein</topology>
    </subcellularLocation>
</comment>
<name>A0A212SDV7_RHOAC</name>
<dbReference type="EMBL" id="FYDG01000028">
    <property type="protein sequence ID" value="SNB83623.1"/>
    <property type="molecule type" value="Genomic_DNA"/>
</dbReference>
<evidence type="ECO:0000256" key="3">
    <source>
        <dbReference type="ARBA" id="ARBA00022448"/>
    </source>
</evidence>
<accession>A0A212SDV7</accession>
<dbReference type="RefSeq" id="WP_088522534.1">
    <property type="nucleotide sequence ID" value="NZ_FYDG01000028.1"/>
</dbReference>
<gene>
    <name evidence="9" type="ORF">SAMN06265338_1288</name>
</gene>
<feature type="transmembrane region" description="Helical" evidence="8">
    <location>
        <begin position="148"/>
        <end position="169"/>
    </location>
</feature>
<evidence type="ECO:0000313" key="9">
    <source>
        <dbReference type="EMBL" id="SNB83623.1"/>
    </source>
</evidence>
<feature type="transmembrane region" description="Helical" evidence="8">
    <location>
        <begin position="175"/>
        <end position="193"/>
    </location>
</feature>
<sequence length="336" mass="34240">MVSARATAWAGTATLVIAFALSLAIGRYPLDAATALAVIAAKLAPIKPWWPPIAESIVFDLRLPRIGAALLVGAALSASGAAYQSVFRNPMASPDILGVAAGASFGAGCGILLNWNVAAIEASAFALGLAAAGGTTLAGALRKGGDSALTMILAGIFIGSLFSSALAILKLAADPANVLPAITFWLMGSLANIDVRELALAAPPILVGFALVWALRWRLDALTLGDDEALALGVNAPRLRLCIVIGATLMTSACVSIAGIIGLVGLVVPHLVRPFCGPSARKLIPLSALTGGVFLLLVDDFSRTISSVELPIGVLTSLIGAPVFLYLLSTIARKGF</sequence>
<dbReference type="FunFam" id="1.10.3470.10:FF:000001">
    <property type="entry name" value="Vitamin B12 ABC transporter permease BtuC"/>
    <property type="match status" value="1"/>
</dbReference>
<feature type="transmembrane region" description="Helical" evidence="8">
    <location>
        <begin position="310"/>
        <end position="328"/>
    </location>
</feature>
<evidence type="ECO:0000313" key="10">
    <source>
        <dbReference type="Proteomes" id="UP000198418"/>
    </source>
</evidence>
<feature type="transmembrane region" description="Helical" evidence="8">
    <location>
        <begin position="96"/>
        <end position="116"/>
    </location>
</feature>
<dbReference type="AlphaFoldDB" id="A0A212SDV7"/>
<dbReference type="InterPro" id="IPR000522">
    <property type="entry name" value="ABC_transptr_permease_BtuC"/>
</dbReference>
<evidence type="ECO:0000256" key="6">
    <source>
        <dbReference type="ARBA" id="ARBA00022989"/>
    </source>
</evidence>
<keyword evidence="4" id="KW-1003">Cell membrane</keyword>
<dbReference type="PANTHER" id="PTHR30472">
    <property type="entry name" value="FERRIC ENTEROBACTIN TRANSPORT SYSTEM PERMEASE PROTEIN"/>
    <property type="match status" value="1"/>
</dbReference>
<feature type="transmembrane region" description="Helical" evidence="8">
    <location>
        <begin position="122"/>
        <end position="141"/>
    </location>
</feature>